<dbReference type="Proteomes" id="UP000677054">
    <property type="component" value="Unassembled WGS sequence"/>
</dbReference>
<organism evidence="3">
    <name type="scientific">Darwinula stevensoni</name>
    <dbReference type="NCBI Taxonomy" id="69355"/>
    <lineage>
        <taxon>Eukaryota</taxon>
        <taxon>Metazoa</taxon>
        <taxon>Ecdysozoa</taxon>
        <taxon>Arthropoda</taxon>
        <taxon>Crustacea</taxon>
        <taxon>Oligostraca</taxon>
        <taxon>Ostracoda</taxon>
        <taxon>Podocopa</taxon>
        <taxon>Podocopida</taxon>
        <taxon>Darwinulocopina</taxon>
        <taxon>Darwinuloidea</taxon>
        <taxon>Darwinulidae</taxon>
        <taxon>Darwinula</taxon>
    </lineage>
</organism>
<dbReference type="EMBL" id="CAJPEV010002329">
    <property type="protein sequence ID" value="CAG0896545.1"/>
    <property type="molecule type" value="Genomic_DNA"/>
</dbReference>
<evidence type="ECO:0000313" key="4">
    <source>
        <dbReference type="Proteomes" id="UP000677054"/>
    </source>
</evidence>
<gene>
    <name evidence="3" type="ORF">DSTB1V02_LOCUS9295</name>
</gene>
<keyword evidence="4" id="KW-1185">Reference proteome</keyword>
<dbReference type="SUPFAM" id="SSF57414">
    <property type="entry name" value="Hairpin loop containing domain-like"/>
    <property type="match status" value="1"/>
</dbReference>
<feature type="domain" description="Apple" evidence="2">
    <location>
        <begin position="40"/>
        <end position="82"/>
    </location>
</feature>
<evidence type="ECO:0000259" key="2">
    <source>
        <dbReference type="Pfam" id="PF00024"/>
    </source>
</evidence>
<dbReference type="Pfam" id="PF00024">
    <property type="entry name" value="PAN_1"/>
    <property type="match status" value="1"/>
</dbReference>
<keyword evidence="1" id="KW-0732">Signal</keyword>
<dbReference type="Gene3D" id="3.50.4.10">
    <property type="entry name" value="Hepatocyte Growth Factor"/>
    <property type="match status" value="1"/>
</dbReference>
<dbReference type="AlphaFoldDB" id="A0A7R9FNJ8"/>
<protein>
    <recommendedName>
        <fullName evidence="2">Apple domain-containing protein</fullName>
    </recommendedName>
</protein>
<feature type="chain" id="PRO_5036403127" description="Apple domain-containing protein" evidence="1">
    <location>
        <begin position="24"/>
        <end position="216"/>
    </location>
</feature>
<proteinExistence type="predicted"/>
<sequence>MKTAMGCFSTLAALSCLFWVGSAIKPVVHWAVHRGQQYAAASKEIITDFEECESACSMDDPSLPCHAFNYREWDGTCQLVYEGMGLLVDAGGFQAFVKFLCLPDDRRMSKGVFRGLDRDDPSPEGWKGDLRMLKKVHHHTAQGEGGEEQAEVLVQVEEEVQGLEEGVVELEEGWVELEEGWVELEEGWVELEDDIDTNGITSYFDFKEIILTITIG</sequence>
<dbReference type="EMBL" id="LR901846">
    <property type="protein sequence ID" value="CAD7249500.1"/>
    <property type="molecule type" value="Genomic_DNA"/>
</dbReference>
<evidence type="ECO:0000313" key="3">
    <source>
        <dbReference type="EMBL" id="CAD7249500.1"/>
    </source>
</evidence>
<feature type="signal peptide" evidence="1">
    <location>
        <begin position="1"/>
        <end position="23"/>
    </location>
</feature>
<reference evidence="3" key="1">
    <citation type="submission" date="2020-11" db="EMBL/GenBank/DDBJ databases">
        <authorList>
            <person name="Tran Van P."/>
        </authorList>
    </citation>
    <scope>NUCLEOTIDE SEQUENCE</scope>
</reference>
<dbReference type="PROSITE" id="PS51257">
    <property type="entry name" value="PROKAR_LIPOPROTEIN"/>
    <property type="match status" value="1"/>
</dbReference>
<evidence type="ECO:0000256" key="1">
    <source>
        <dbReference type="SAM" id="SignalP"/>
    </source>
</evidence>
<dbReference type="InterPro" id="IPR003609">
    <property type="entry name" value="Pan_app"/>
</dbReference>
<name>A0A7R9FNJ8_9CRUS</name>
<accession>A0A7R9FNJ8</accession>